<evidence type="ECO:0000256" key="1">
    <source>
        <dbReference type="SAM" id="Coils"/>
    </source>
</evidence>
<dbReference type="Gramene" id="KMS93771">
    <property type="protein sequence ID" value="KMS93771"/>
    <property type="gene ID" value="BVRB_028130"/>
</dbReference>
<keyword evidence="3" id="KW-1185">Reference proteome</keyword>
<evidence type="ECO:0000313" key="3">
    <source>
        <dbReference type="Proteomes" id="UP000035740"/>
    </source>
</evidence>
<reference evidence="2 3" key="1">
    <citation type="journal article" date="2014" name="Nature">
        <title>The genome of the recently domesticated crop plant sugar beet (Beta vulgaris).</title>
        <authorList>
            <person name="Dohm J.C."/>
            <person name="Minoche A.E."/>
            <person name="Holtgrawe D."/>
            <person name="Capella-Gutierrez S."/>
            <person name="Zakrzewski F."/>
            <person name="Tafer H."/>
            <person name="Rupp O."/>
            <person name="Sorensen T.R."/>
            <person name="Stracke R."/>
            <person name="Reinhardt R."/>
            <person name="Goesmann A."/>
            <person name="Kraft T."/>
            <person name="Schulz B."/>
            <person name="Stadler P.F."/>
            <person name="Schmidt T."/>
            <person name="Gabaldon T."/>
            <person name="Lehrach H."/>
            <person name="Weisshaar B."/>
            <person name="Himmelbauer H."/>
        </authorList>
    </citation>
    <scope>NUCLEOTIDE SEQUENCE [LARGE SCALE GENOMIC DNA]</scope>
    <source>
        <tissue evidence="2">Taproot</tissue>
    </source>
</reference>
<name>A0A0J8AYH6_BETVV</name>
<accession>A0A0J8AYH6</accession>
<evidence type="ECO:0000313" key="2">
    <source>
        <dbReference type="EMBL" id="KMS93771.1"/>
    </source>
</evidence>
<protein>
    <submittedName>
        <fullName evidence="2">Uncharacterized protein</fullName>
    </submittedName>
</protein>
<dbReference type="SUPFAM" id="SSF90257">
    <property type="entry name" value="Myosin rod fragments"/>
    <property type="match status" value="1"/>
</dbReference>
<dbReference type="EMBL" id="KQ099150">
    <property type="protein sequence ID" value="KMS93771.1"/>
    <property type="molecule type" value="Genomic_DNA"/>
</dbReference>
<feature type="coiled-coil region" evidence="1">
    <location>
        <begin position="57"/>
        <end position="91"/>
    </location>
</feature>
<organism evidence="2 3">
    <name type="scientific">Beta vulgaris subsp. vulgaris</name>
    <name type="common">Beet</name>
    <dbReference type="NCBI Taxonomy" id="3555"/>
    <lineage>
        <taxon>Eukaryota</taxon>
        <taxon>Viridiplantae</taxon>
        <taxon>Streptophyta</taxon>
        <taxon>Embryophyta</taxon>
        <taxon>Tracheophyta</taxon>
        <taxon>Spermatophyta</taxon>
        <taxon>Magnoliopsida</taxon>
        <taxon>eudicotyledons</taxon>
        <taxon>Gunneridae</taxon>
        <taxon>Pentapetalae</taxon>
        <taxon>Caryophyllales</taxon>
        <taxon>Chenopodiaceae</taxon>
        <taxon>Betoideae</taxon>
        <taxon>Beta</taxon>
    </lineage>
</organism>
<dbReference type="Proteomes" id="UP000035740">
    <property type="component" value="Unassembled WGS sequence"/>
</dbReference>
<gene>
    <name evidence="2" type="ORF">BVRB_028130</name>
</gene>
<dbReference type="AlphaFoldDB" id="A0A0J8AYH6"/>
<keyword evidence="1" id="KW-0175">Coiled coil</keyword>
<dbReference type="OrthoDB" id="10600008at2759"/>
<sequence>MGAEDPEHVRKLGEIATECSSLVDQLKQLVFDLSEPERTFTSLSEKVWRCLSQDRQLKETLQRQSAAEAQRQALETELQQIEDQFAERNADIDDAITQLTGELKKATDDLAVQAKLETDISKASINTVQRLRLNEHEAIRHGSLDIDPQSN</sequence>
<proteinExistence type="predicted"/>